<keyword evidence="3" id="KW-1185">Reference proteome</keyword>
<organism evidence="2 3">
    <name type="scientific">Nannochloropsis gaditana</name>
    <dbReference type="NCBI Taxonomy" id="72520"/>
    <lineage>
        <taxon>Eukaryota</taxon>
        <taxon>Sar</taxon>
        <taxon>Stramenopiles</taxon>
        <taxon>Ochrophyta</taxon>
        <taxon>Eustigmatophyceae</taxon>
        <taxon>Eustigmatales</taxon>
        <taxon>Monodopsidaceae</taxon>
        <taxon>Nannochloropsis</taxon>
    </lineage>
</organism>
<dbReference type="AlphaFoldDB" id="W7TA12"/>
<reference evidence="2 3" key="1">
    <citation type="journal article" date="2014" name="Mol. Plant">
        <title>Chromosome Scale Genome Assembly and Transcriptome Profiling of Nannochloropsis gaditana in Nitrogen Depletion.</title>
        <authorList>
            <person name="Corteggiani Carpinelli E."/>
            <person name="Telatin A."/>
            <person name="Vitulo N."/>
            <person name="Forcato C."/>
            <person name="D'Angelo M."/>
            <person name="Schiavon R."/>
            <person name="Vezzi A."/>
            <person name="Giacometti G.M."/>
            <person name="Morosinotto T."/>
            <person name="Valle G."/>
        </authorList>
    </citation>
    <scope>NUCLEOTIDE SEQUENCE [LARGE SCALE GENOMIC DNA]</scope>
    <source>
        <strain evidence="2 3">B-31</strain>
    </source>
</reference>
<evidence type="ECO:0000313" key="2">
    <source>
        <dbReference type="EMBL" id="EWM23860.1"/>
    </source>
</evidence>
<feature type="region of interest" description="Disordered" evidence="1">
    <location>
        <begin position="165"/>
        <end position="196"/>
    </location>
</feature>
<evidence type="ECO:0000313" key="3">
    <source>
        <dbReference type="Proteomes" id="UP000019335"/>
    </source>
</evidence>
<feature type="compositionally biased region" description="Basic and acidic residues" evidence="1">
    <location>
        <begin position="175"/>
        <end position="184"/>
    </location>
</feature>
<proteinExistence type="predicted"/>
<protein>
    <submittedName>
        <fullName evidence="2">Uncharacterized protein</fullName>
    </submittedName>
</protein>
<dbReference type="EMBL" id="AZIL01001422">
    <property type="protein sequence ID" value="EWM23860.1"/>
    <property type="molecule type" value="Genomic_DNA"/>
</dbReference>
<name>W7TA12_9STRA</name>
<sequence length="196" mass="21943">MVRLCNCGCAQDGETDPPAPSFSSRPHPIAPPPPPRVDSLTLMSEILRGAHVVIENDRGAFYSWFVRMQDSYRRTSSHLSTVPMYGIDQGSVLRTILTGRREGRRERGVRVLFFVTGHLMLSSARHLCCCYFVARKRLASSLLMPGQTALTRYSPTHPSLTCAPRFPSRPPYRTDGGRRHLDAVRRRRVGPVPASL</sequence>
<gene>
    <name evidence="2" type="ORF">Naga_100903g1</name>
</gene>
<comment type="caution">
    <text evidence="2">The sequence shown here is derived from an EMBL/GenBank/DDBJ whole genome shotgun (WGS) entry which is preliminary data.</text>
</comment>
<accession>W7TA12</accession>
<evidence type="ECO:0000256" key="1">
    <source>
        <dbReference type="SAM" id="MobiDB-lite"/>
    </source>
</evidence>
<feature type="region of interest" description="Disordered" evidence="1">
    <location>
        <begin position="12"/>
        <end position="35"/>
    </location>
</feature>
<dbReference type="OrthoDB" id="64880at2759"/>
<dbReference type="Proteomes" id="UP000019335">
    <property type="component" value="Chromosome 15"/>
</dbReference>